<dbReference type="AlphaFoldDB" id="A0A438JYH5"/>
<organism evidence="5 6">
    <name type="scientific">Vitis vinifera</name>
    <name type="common">Grape</name>
    <dbReference type="NCBI Taxonomy" id="29760"/>
    <lineage>
        <taxon>Eukaryota</taxon>
        <taxon>Viridiplantae</taxon>
        <taxon>Streptophyta</taxon>
        <taxon>Embryophyta</taxon>
        <taxon>Tracheophyta</taxon>
        <taxon>Spermatophyta</taxon>
        <taxon>Magnoliopsida</taxon>
        <taxon>eudicotyledons</taxon>
        <taxon>Gunneridae</taxon>
        <taxon>Pentapetalae</taxon>
        <taxon>rosids</taxon>
        <taxon>Vitales</taxon>
        <taxon>Vitaceae</taxon>
        <taxon>Viteae</taxon>
        <taxon>Vitis</taxon>
    </lineage>
</organism>
<keyword evidence="4" id="KW-1133">Transmembrane helix</keyword>
<keyword evidence="5" id="KW-0675">Receptor</keyword>
<evidence type="ECO:0000256" key="1">
    <source>
        <dbReference type="ARBA" id="ARBA00022741"/>
    </source>
</evidence>
<dbReference type="Gene3D" id="1.10.510.10">
    <property type="entry name" value="Transferase(Phosphotransferase) domain 1"/>
    <property type="match status" value="1"/>
</dbReference>
<reference evidence="5 6" key="1">
    <citation type="journal article" date="2018" name="PLoS Genet.">
        <title>Population sequencing reveals clonal diversity and ancestral inbreeding in the grapevine cultivar Chardonnay.</title>
        <authorList>
            <person name="Roach M.J."/>
            <person name="Johnson D.L."/>
            <person name="Bohlmann J."/>
            <person name="van Vuuren H.J."/>
            <person name="Jones S.J."/>
            <person name="Pretorius I.S."/>
            <person name="Schmidt S.A."/>
            <person name="Borneman A.R."/>
        </authorList>
    </citation>
    <scope>NUCLEOTIDE SEQUENCE [LARGE SCALE GENOMIC DNA]</scope>
    <source>
        <strain evidence="6">cv. Chardonnay</strain>
        <tissue evidence="5">Leaf</tissue>
    </source>
</reference>
<accession>A0A438JYH5</accession>
<keyword evidence="1" id="KW-0547">Nucleotide-binding</keyword>
<dbReference type="GO" id="GO:0005524">
    <property type="term" value="F:ATP binding"/>
    <property type="evidence" value="ECO:0007669"/>
    <property type="project" value="UniProtKB-KW"/>
</dbReference>
<dbReference type="SUPFAM" id="SSF56112">
    <property type="entry name" value="Protein kinase-like (PK-like)"/>
    <property type="match status" value="1"/>
</dbReference>
<evidence type="ECO:0000256" key="2">
    <source>
        <dbReference type="ARBA" id="ARBA00022840"/>
    </source>
</evidence>
<keyword evidence="2" id="KW-0067">ATP-binding</keyword>
<proteinExistence type="predicted"/>
<name>A0A438JYH5_VITVI</name>
<evidence type="ECO:0000313" key="5">
    <source>
        <dbReference type="EMBL" id="RVX13995.1"/>
    </source>
</evidence>
<dbReference type="InterPro" id="IPR045274">
    <property type="entry name" value="WAK-like"/>
</dbReference>
<gene>
    <name evidence="5" type="primary">WAKL8_3</name>
    <name evidence="5" type="ORF">CK203_011358</name>
</gene>
<feature type="compositionally biased region" description="Basic and acidic residues" evidence="3">
    <location>
        <begin position="471"/>
        <end position="483"/>
    </location>
</feature>
<comment type="caution">
    <text evidence="5">The sequence shown here is derived from an EMBL/GenBank/DDBJ whole genome shotgun (WGS) entry which is preliminary data.</text>
</comment>
<evidence type="ECO:0000256" key="3">
    <source>
        <dbReference type="SAM" id="MobiDB-lite"/>
    </source>
</evidence>
<keyword evidence="5" id="KW-0418">Kinase</keyword>
<feature type="region of interest" description="Disordered" evidence="3">
    <location>
        <begin position="459"/>
        <end position="483"/>
    </location>
</feature>
<keyword evidence="4" id="KW-0472">Membrane</keyword>
<dbReference type="InterPro" id="IPR011009">
    <property type="entry name" value="Kinase-like_dom_sf"/>
</dbReference>
<keyword evidence="4" id="KW-0812">Transmembrane</keyword>
<keyword evidence="5" id="KW-0808">Transferase</keyword>
<dbReference type="GO" id="GO:0007166">
    <property type="term" value="P:cell surface receptor signaling pathway"/>
    <property type="evidence" value="ECO:0007669"/>
    <property type="project" value="InterPro"/>
</dbReference>
<evidence type="ECO:0000256" key="4">
    <source>
        <dbReference type="SAM" id="Phobius"/>
    </source>
</evidence>
<sequence>MVRHQLQQFFFFPNTPLESSEDQSGGAADFSGIPNCFSSNSHACLLPKPGGDQPDVGQHRLERNPFFFSAERNSLRVIGCGNAVLVTRSGITLAGCSSFCQNTTNNFVGNGGCFGINCCQATIPSNLNFFRLNTTATSYLSSESPCTFAALGNGFSTDQASPQQSWASIELTWMIEEAVEGSQCQKNTLNGAEVGNYTYYNCSCLPYEEGNPYLPHACQVPEVCKNCAECRKEADGSFSCVVRGSTSTSSTSPKPLILGLSFGIGGSVFLIIGSCWLYKFIKKQRVIKRKEHFFKRNGGLLLQQEMSSDRIAVEKTKIFSSEELAIATENFNKNRILGQGGQGTVYKVFGVVLVELLTGQKPIPSTRSEEERSLVAYFTSSLEQGHLFDIIDNRVMKEGGKDEILAVANLASRCLHFKGKERPTMKEVTKELEHFRTSFYLSVMYHNIHKGESMVTEMAGPLDGTSTSTERFQHDKKSSSYDV</sequence>
<dbReference type="EMBL" id="QGNW01000022">
    <property type="protein sequence ID" value="RVX13995.1"/>
    <property type="molecule type" value="Genomic_DNA"/>
</dbReference>
<evidence type="ECO:0000313" key="6">
    <source>
        <dbReference type="Proteomes" id="UP000288805"/>
    </source>
</evidence>
<dbReference type="PANTHER" id="PTHR27005:SF515">
    <property type="entry name" value="WALL-ASSOCIATED RECEPTOR KINASE-LIKE 10-RELATED"/>
    <property type="match status" value="1"/>
</dbReference>
<feature type="transmembrane region" description="Helical" evidence="4">
    <location>
        <begin position="256"/>
        <end position="281"/>
    </location>
</feature>
<dbReference type="PANTHER" id="PTHR27005">
    <property type="entry name" value="WALL-ASSOCIATED RECEPTOR KINASE-LIKE 21"/>
    <property type="match status" value="1"/>
</dbReference>
<protein>
    <submittedName>
        <fullName evidence="5">Wall-associated receptor kinase-like 8</fullName>
    </submittedName>
</protein>
<dbReference type="GO" id="GO:0016301">
    <property type="term" value="F:kinase activity"/>
    <property type="evidence" value="ECO:0007669"/>
    <property type="project" value="UniProtKB-KW"/>
</dbReference>
<dbReference type="Proteomes" id="UP000288805">
    <property type="component" value="Unassembled WGS sequence"/>
</dbReference>